<dbReference type="Gene3D" id="1.20.120.580">
    <property type="entry name" value="bsu32300-like"/>
    <property type="match status" value="1"/>
</dbReference>
<dbReference type="Pfam" id="PF01934">
    <property type="entry name" value="HepT-like"/>
    <property type="match status" value="1"/>
</dbReference>
<evidence type="ECO:0000313" key="10">
    <source>
        <dbReference type="Proteomes" id="UP000298805"/>
    </source>
</evidence>
<comment type="similarity">
    <text evidence="6">Belongs to the HepT RNase toxin family.</text>
</comment>
<keyword evidence="4" id="KW-0547">Nucleotide-binding</keyword>
<dbReference type="Proteomes" id="UP000298805">
    <property type="component" value="Chromosome"/>
</dbReference>
<sequence length="142" mass="16925">MCRDVEFYLVDIFIAIDKIKRYIQPFNSATELLYDEKSWDAVIRELEIIGEATNKLLKYDFLENDYRIIVDFRNIIVHEYFGINENIVWEVVNEYLDEFKQKLINESKKLDLSLAIKAAKKENKHNKNVLNFLKELEDVLSS</sequence>
<dbReference type="InterPro" id="IPR037038">
    <property type="entry name" value="HepT-like_sf"/>
</dbReference>
<evidence type="ECO:0000313" key="7">
    <source>
        <dbReference type="EMBL" id="QCI28399.1"/>
    </source>
</evidence>
<dbReference type="Proteomes" id="UP000272781">
    <property type="component" value="Unassembled WGS sequence"/>
</dbReference>
<protein>
    <submittedName>
        <fullName evidence="7">DUF86 domain-containing protein</fullName>
    </submittedName>
    <submittedName>
        <fullName evidence="8">Uncharacterized protein with HEPN domain</fullName>
    </submittedName>
</protein>
<evidence type="ECO:0000256" key="5">
    <source>
        <dbReference type="ARBA" id="ARBA00022801"/>
    </source>
</evidence>
<evidence type="ECO:0000256" key="4">
    <source>
        <dbReference type="ARBA" id="ARBA00022741"/>
    </source>
</evidence>
<reference evidence="10" key="1">
    <citation type="submission" date="2018-03" db="EMBL/GenBank/DDBJ databases">
        <title>A comparative analysis of the Nautiliaceae.</title>
        <authorList>
            <person name="Grosche A."/>
            <person name="Smedile F."/>
            <person name="Vetriani C."/>
        </authorList>
    </citation>
    <scope>NUCLEOTIDE SEQUENCE [LARGE SCALE GENOMIC DNA]</scope>
    <source>
        <strain evidence="10">TB6</strain>
    </source>
</reference>
<dbReference type="AlphaFoldDB" id="A0AAJ4RDQ7"/>
<proteinExistence type="inferred from homology"/>
<evidence type="ECO:0000256" key="6">
    <source>
        <dbReference type="ARBA" id="ARBA00024207"/>
    </source>
</evidence>
<evidence type="ECO:0000256" key="1">
    <source>
        <dbReference type="ARBA" id="ARBA00022553"/>
    </source>
</evidence>
<organism evidence="8 9">
    <name type="scientific">Caminibacter pacificus</name>
    <dbReference type="NCBI Taxonomy" id="1424653"/>
    <lineage>
        <taxon>Bacteria</taxon>
        <taxon>Pseudomonadati</taxon>
        <taxon>Campylobacterota</taxon>
        <taxon>Epsilonproteobacteria</taxon>
        <taxon>Nautiliales</taxon>
        <taxon>Nautiliaceae</taxon>
        <taxon>Caminibacter</taxon>
    </lineage>
</organism>
<dbReference type="PANTHER" id="PTHR34139">
    <property type="entry name" value="UPF0331 PROTEIN MJ0127"/>
    <property type="match status" value="1"/>
</dbReference>
<evidence type="ECO:0000313" key="8">
    <source>
        <dbReference type="EMBL" id="ROR40877.1"/>
    </source>
</evidence>
<name>A0AAJ4RDQ7_9BACT</name>
<dbReference type="InterPro" id="IPR051813">
    <property type="entry name" value="HepT_RNase_toxin"/>
</dbReference>
<reference evidence="8 9" key="2">
    <citation type="submission" date="2018-11" db="EMBL/GenBank/DDBJ databases">
        <title>Genomic Encyclopedia of Type Strains, Phase IV (KMG-IV): sequencing the most valuable type-strain genomes for metagenomic binning, comparative biology and taxonomic classification.</title>
        <authorList>
            <person name="Goeker M."/>
        </authorList>
    </citation>
    <scope>NUCLEOTIDE SEQUENCE [LARGE SCALE GENOMIC DNA]</scope>
    <source>
        <strain evidence="8 9">DSM 27783</strain>
    </source>
</reference>
<keyword evidence="2" id="KW-1277">Toxin-antitoxin system</keyword>
<gene>
    <name evidence="7" type="ORF">C6V80_05340</name>
    <name evidence="8" type="ORF">EDC58_0358</name>
</gene>
<dbReference type="GO" id="GO:0004540">
    <property type="term" value="F:RNA nuclease activity"/>
    <property type="evidence" value="ECO:0007669"/>
    <property type="project" value="InterPro"/>
</dbReference>
<keyword evidence="10" id="KW-1185">Reference proteome</keyword>
<dbReference type="EMBL" id="RJVK01000001">
    <property type="protein sequence ID" value="ROR40877.1"/>
    <property type="molecule type" value="Genomic_DNA"/>
</dbReference>
<dbReference type="GO" id="GO:0000166">
    <property type="term" value="F:nucleotide binding"/>
    <property type="evidence" value="ECO:0007669"/>
    <property type="project" value="UniProtKB-KW"/>
</dbReference>
<keyword evidence="3" id="KW-0540">Nuclease</keyword>
<evidence type="ECO:0000256" key="3">
    <source>
        <dbReference type="ARBA" id="ARBA00022722"/>
    </source>
</evidence>
<evidence type="ECO:0000313" key="9">
    <source>
        <dbReference type="Proteomes" id="UP000272781"/>
    </source>
</evidence>
<dbReference type="GO" id="GO:0110001">
    <property type="term" value="C:toxin-antitoxin complex"/>
    <property type="evidence" value="ECO:0007669"/>
    <property type="project" value="InterPro"/>
</dbReference>
<dbReference type="InterPro" id="IPR008201">
    <property type="entry name" value="HepT-like"/>
</dbReference>
<accession>A0AAJ4RDQ7</accession>
<evidence type="ECO:0000256" key="2">
    <source>
        <dbReference type="ARBA" id="ARBA00022649"/>
    </source>
</evidence>
<dbReference type="PANTHER" id="PTHR34139:SF1">
    <property type="entry name" value="RNASE MJ1380-RELATED"/>
    <property type="match status" value="1"/>
</dbReference>
<reference evidence="7" key="3">
    <citation type="submission" date="2019-06" db="EMBL/GenBank/DDBJ databases">
        <title>A comparative analysis of the Nautiliaceae.</title>
        <authorList>
            <person name="Grosche A."/>
            <person name="Smedile F."/>
            <person name="Vetriani C."/>
        </authorList>
    </citation>
    <scope>NUCLEOTIDE SEQUENCE</scope>
    <source>
        <strain evidence="7">TB6</strain>
    </source>
</reference>
<dbReference type="EMBL" id="CP027432">
    <property type="protein sequence ID" value="QCI28399.1"/>
    <property type="molecule type" value="Genomic_DNA"/>
</dbReference>
<keyword evidence="1" id="KW-0597">Phosphoprotein</keyword>
<keyword evidence="5" id="KW-0378">Hydrolase</keyword>
<dbReference type="GO" id="GO:0016787">
    <property type="term" value="F:hydrolase activity"/>
    <property type="evidence" value="ECO:0007669"/>
    <property type="project" value="UniProtKB-KW"/>
</dbReference>